<gene>
    <name evidence="1" type="ORF">Oscil6304_0391</name>
</gene>
<dbReference type="AlphaFoldDB" id="K9TDD3"/>
<dbReference type="STRING" id="56110.Oscil6304_0391"/>
<dbReference type="InParanoid" id="K9TDD3"/>
<proteinExistence type="predicted"/>
<keyword evidence="2" id="KW-1185">Reference proteome</keyword>
<dbReference type="HOGENOM" id="CLU_179781_1_0_3"/>
<dbReference type="KEGG" id="oac:Oscil6304_0391"/>
<protein>
    <submittedName>
        <fullName evidence="1">Uncharacterized protein</fullName>
    </submittedName>
</protein>
<dbReference type="EMBL" id="CP003607">
    <property type="protein sequence ID" value="AFY80141.1"/>
    <property type="molecule type" value="Genomic_DNA"/>
</dbReference>
<dbReference type="OrthoDB" id="26670at2"/>
<evidence type="ECO:0000313" key="1">
    <source>
        <dbReference type="EMBL" id="AFY80141.1"/>
    </source>
</evidence>
<organism evidence="1 2">
    <name type="scientific">Oscillatoria acuminata PCC 6304</name>
    <dbReference type="NCBI Taxonomy" id="56110"/>
    <lineage>
        <taxon>Bacteria</taxon>
        <taxon>Bacillati</taxon>
        <taxon>Cyanobacteriota</taxon>
        <taxon>Cyanophyceae</taxon>
        <taxon>Oscillatoriophycideae</taxon>
        <taxon>Oscillatoriales</taxon>
        <taxon>Oscillatoriaceae</taxon>
        <taxon>Oscillatoria</taxon>
    </lineage>
</organism>
<dbReference type="RefSeq" id="WP_015146791.1">
    <property type="nucleotide sequence ID" value="NC_019693.1"/>
</dbReference>
<reference evidence="1 2" key="1">
    <citation type="submission" date="2012-06" db="EMBL/GenBank/DDBJ databases">
        <title>Finished chromosome of genome of Oscillatoria acuminata PCC 6304.</title>
        <authorList>
            <consortium name="US DOE Joint Genome Institute"/>
            <person name="Gugger M."/>
            <person name="Coursin T."/>
            <person name="Rippka R."/>
            <person name="Tandeau De Marsac N."/>
            <person name="Huntemann M."/>
            <person name="Wei C.-L."/>
            <person name="Han J."/>
            <person name="Detter J.C."/>
            <person name="Han C."/>
            <person name="Tapia R."/>
            <person name="Davenport K."/>
            <person name="Daligault H."/>
            <person name="Erkkila T."/>
            <person name="Gu W."/>
            <person name="Munk A.C.C."/>
            <person name="Teshima H."/>
            <person name="Xu Y."/>
            <person name="Chain P."/>
            <person name="Chen A."/>
            <person name="Krypides N."/>
            <person name="Mavromatis K."/>
            <person name="Markowitz V."/>
            <person name="Szeto E."/>
            <person name="Ivanova N."/>
            <person name="Mikhailova N."/>
            <person name="Ovchinnikova G."/>
            <person name="Pagani I."/>
            <person name="Pati A."/>
            <person name="Goodwin L."/>
            <person name="Peters L."/>
            <person name="Pitluck S."/>
            <person name="Woyke T."/>
            <person name="Kerfeld C."/>
        </authorList>
    </citation>
    <scope>NUCLEOTIDE SEQUENCE [LARGE SCALE GENOMIC DNA]</scope>
    <source>
        <strain evidence="1 2">PCC 6304</strain>
    </source>
</reference>
<accession>K9TDD3</accession>
<evidence type="ECO:0000313" key="2">
    <source>
        <dbReference type="Proteomes" id="UP000010367"/>
    </source>
</evidence>
<dbReference type="eggNOG" id="ENOG503390V">
    <property type="taxonomic scope" value="Bacteria"/>
</dbReference>
<name>K9TDD3_9CYAN</name>
<sequence>MKLTLKSKVDAEGKLFLQLPPEFANQELDIIIDSAQEPMPTPEDLGYPADFFEKTAGKWQGEPWVREDLGDCDRRIWDVEP</sequence>
<dbReference type="Proteomes" id="UP000010367">
    <property type="component" value="Chromosome"/>
</dbReference>